<feature type="binding site" evidence="2">
    <location>
        <position position="104"/>
    </location>
    <ligand>
        <name>Zn(2+)</name>
        <dbReference type="ChEBI" id="CHEBI:29105"/>
        <label>2</label>
    </ligand>
</feature>
<feature type="active site" description="Nucleophile" evidence="1">
    <location>
        <position position="115"/>
    </location>
</feature>
<keyword evidence="2" id="KW-0479">Metal-binding</keyword>
<feature type="binding site" evidence="2">
    <location>
        <position position="8"/>
    </location>
    <ligand>
        <name>Zn(2+)</name>
        <dbReference type="ChEBI" id="CHEBI:29105"/>
        <label>2</label>
    </ligand>
</feature>
<feature type="binding site" evidence="2">
    <location>
        <position position="10"/>
    </location>
    <ligand>
        <name>Zn(2+)</name>
        <dbReference type="ChEBI" id="CHEBI:29105"/>
        <label>1</label>
    </ligand>
</feature>
<dbReference type="GO" id="GO:0004177">
    <property type="term" value="F:aminopeptidase activity"/>
    <property type="evidence" value="ECO:0007669"/>
    <property type="project" value="UniProtKB-KW"/>
</dbReference>
<dbReference type="SUPFAM" id="SSF63992">
    <property type="entry name" value="Dipeptide transport protein"/>
    <property type="match status" value="1"/>
</dbReference>
<dbReference type="InterPro" id="IPR036177">
    <property type="entry name" value="Peptidase_M55_sf"/>
</dbReference>
<keyword evidence="4" id="KW-1185">Reference proteome</keyword>
<dbReference type="Gene3D" id="3.30.1360.130">
    <property type="entry name" value="Dipeptide transport protein"/>
    <property type="match status" value="1"/>
</dbReference>
<evidence type="ECO:0000313" key="3">
    <source>
        <dbReference type="EMBL" id="SNT73744.1"/>
    </source>
</evidence>
<dbReference type="GO" id="GO:0046872">
    <property type="term" value="F:metal ion binding"/>
    <property type="evidence" value="ECO:0007669"/>
    <property type="project" value="UniProtKB-KW"/>
</dbReference>
<dbReference type="EMBL" id="FZQB01000005">
    <property type="protein sequence ID" value="SNT73744.1"/>
    <property type="molecule type" value="Genomic_DNA"/>
</dbReference>
<reference evidence="3 4" key="1">
    <citation type="submission" date="2017-07" db="EMBL/GenBank/DDBJ databases">
        <authorList>
            <person name="Sun Z.S."/>
            <person name="Albrecht U."/>
            <person name="Echele G."/>
            <person name="Lee C.C."/>
        </authorList>
    </citation>
    <scope>NUCLEOTIDE SEQUENCE [LARGE SCALE GENOMIC DNA]</scope>
    <source>
        <strain evidence="3 4">DSM 14827</strain>
    </source>
</reference>
<organism evidence="3 4">
    <name type="scientific">Paracoccus seriniphilus</name>
    <dbReference type="NCBI Taxonomy" id="184748"/>
    <lineage>
        <taxon>Bacteria</taxon>
        <taxon>Pseudomonadati</taxon>
        <taxon>Pseudomonadota</taxon>
        <taxon>Alphaproteobacteria</taxon>
        <taxon>Rhodobacterales</taxon>
        <taxon>Paracoccaceae</taxon>
        <taxon>Paracoccus</taxon>
    </lineage>
</organism>
<dbReference type="Proteomes" id="UP000198307">
    <property type="component" value="Unassembled WGS sequence"/>
</dbReference>
<evidence type="ECO:0000256" key="1">
    <source>
        <dbReference type="PIRSR" id="PIRSR015853-1"/>
    </source>
</evidence>
<feature type="binding site" evidence="2">
    <location>
        <position position="8"/>
    </location>
    <ligand>
        <name>Zn(2+)</name>
        <dbReference type="ChEBI" id="CHEBI:29105"/>
        <label>1</label>
    </ligand>
</feature>
<keyword evidence="3" id="KW-0031">Aminopeptidase</keyword>
<keyword evidence="2" id="KW-0862">Zinc</keyword>
<dbReference type="Gene3D" id="3.40.50.10780">
    <property type="entry name" value="Dipeptide transport protein"/>
    <property type="match status" value="1"/>
</dbReference>
<evidence type="ECO:0000256" key="2">
    <source>
        <dbReference type="PIRSR" id="PIRSR015853-2"/>
    </source>
</evidence>
<dbReference type="InterPro" id="IPR007035">
    <property type="entry name" value="Peptidase_M55"/>
</dbReference>
<proteinExistence type="predicted"/>
<keyword evidence="3" id="KW-0645">Protease</keyword>
<dbReference type="OrthoDB" id="9785420at2"/>
<dbReference type="InterPro" id="IPR027476">
    <property type="entry name" value="DppA_N"/>
</dbReference>
<keyword evidence="3" id="KW-0378">Hydrolase</keyword>
<dbReference type="AlphaFoldDB" id="A0A239PTX7"/>
<feature type="binding site" evidence="2">
    <location>
        <position position="134"/>
    </location>
    <ligand>
        <name>Zn(2+)</name>
        <dbReference type="ChEBI" id="CHEBI:29105"/>
        <label>2</label>
    </ligand>
</feature>
<name>A0A239PTX7_9RHOB</name>
<gene>
    <name evidence="3" type="ORF">SAMN05444959_105190</name>
</gene>
<dbReference type="CDD" id="cd08663">
    <property type="entry name" value="DAP_dppA_1"/>
    <property type="match status" value="1"/>
</dbReference>
<feature type="binding site" evidence="2">
    <location>
        <position position="60"/>
    </location>
    <ligand>
        <name>Zn(2+)</name>
        <dbReference type="ChEBI" id="CHEBI:29105"/>
        <label>2</label>
    </ligand>
</feature>
<protein>
    <submittedName>
        <fullName evidence="3">D-aminopeptidase DppA. Metallo peptidase. MEROPS family M55</fullName>
    </submittedName>
</protein>
<evidence type="ECO:0000313" key="4">
    <source>
        <dbReference type="Proteomes" id="UP000198307"/>
    </source>
</evidence>
<dbReference type="RefSeq" id="WP_089344116.1">
    <property type="nucleotide sequence ID" value="NZ_CP067132.1"/>
</dbReference>
<dbReference type="PIRSF" id="PIRSF015853">
    <property type="entry name" value="Pep_DppA"/>
    <property type="match status" value="1"/>
</dbReference>
<sequence length="272" mass="28712">MRVYISADIEGVAGVVSPAQCQAGHAEYEKARVLMTHEVNAVVEGLLEGGAAEILVNDSHGPMTNLLPDLLHPAADLVLGKPKPMNMACGLDAGFDLFCMIGHHSRASGGGVLSHTTNGFAFHEIRINGVPSGEPAIYGAYAAELGVPVGLISGDDRTQSENRSLFPQAQFAVVKHAIGERAARQLSVARARALLRESARVAASRGDYAAPPVPQGPFRAEFVVSRAVLADQFEVLPPAIRVDPMTVAFDCATMAEVIGWMTALSAMSFAVR</sequence>
<accession>A0A239PTX7</accession>
<dbReference type="Pfam" id="PF04951">
    <property type="entry name" value="Peptidase_M55"/>
    <property type="match status" value="1"/>
</dbReference>